<dbReference type="KEGG" id="sesp:BN6_23690"/>
<evidence type="ECO:0000313" key="10">
    <source>
        <dbReference type="Proteomes" id="UP000006281"/>
    </source>
</evidence>
<feature type="signal peptide" evidence="8">
    <location>
        <begin position="1"/>
        <end position="20"/>
    </location>
</feature>
<organism evidence="9 10">
    <name type="scientific">Saccharothrix espanaensis (strain ATCC 51144 / DSM 44229 / JCM 9112 / NBRC 15066 / NRRL 15764)</name>
    <dbReference type="NCBI Taxonomy" id="1179773"/>
    <lineage>
        <taxon>Bacteria</taxon>
        <taxon>Bacillati</taxon>
        <taxon>Actinomycetota</taxon>
        <taxon>Actinomycetes</taxon>
        <taxon>Pseudonocardiales</taxon>
        <taxon>Pseudonocardiaceae</taxon>
        <taxon>Saccharothrix</taxon>
    </lineage>
</organism>
<dbReference type="EC" id="3.4.24.77" evidence="3"/>
<sequence>MLRRILAAAVGVTLSTLALAAPAVAAPVQIQARNITVSGGGEYASYVPQAIQIWNSRVPNIRMSQVSSGGNIQISVTSGGGSRASIGHGSGWIILDRVQINQGYSPLRVVAHEMGHSLGLRDNYNRDCNILMSGGSAGTQCRNPNPSAGEANWVNQSFAGGFRAERSGPIEWAVDSWPAPAEALSAA</sequence>
<dbReference type="Pfam" id="PF02031">
    <property type="entry name" value="Peptidase_M7"/>
    <property type="match status" value="1"/>
</dbReference>
<dbReference type="RefSeq" id="WP_015099799.1">
    <property type="nucleotide sequence ID" value="NC_019673.1"/>
</dbReference>
<evidence type="ECO:0000256" key="2">
    <source>
        <dbReference type="ARBA" id="ARBA00006571"/>
    </source>
</evidence>
<dbReference type="SUPFAM" id="SSF55486">
    <property type="entry name" value="Metalloproteases ('zincins'), catalytic domain"/>
    <property type="match status" value="1"/>
</dbReference>
<keyword evidence="6" id="KW-0378">Hydrolase</keyword>
<dbReference type="STRING" id="1179773.BN6_23690"/>
<dbReference type="GO" id="GO:0004222">
    <property type="term" value="F:metalloendopeptidase activity"/>
    <property type="evidence" value="ECO:0007669"/>
    <property type="project" value="InterPro"/>
</dbReference>
<accession>K0JW55</accession>
<dbReference type="PRINTS" id="PR00787">
    <property type="entry name" value="NEUTRALPTASE"/>
</dbReference>
<dbReference type="InterPro" id="IPR024079">
    <property type="entry name" value="MetalloPept_cat_dom_sf"/>
</dbReference>
<evidence type="ECO:0000256" key="1">
    <source>
        <dbReference type="ARBA" id="ARBA00000612"/>
    </source>
</evidence>
<evidence type="ECO:0000313" key="9">
    <source>
        <dbReference type="EMBL" id="CCH29687.1"/>
    </source>
</evidence>
<protein>
    <recommendedName>
        <fullName evidence="4">Extracellular small neutral protease</fullName>
        <ecNumber evidence="3">3.4.24.77</ecNumber>
    </recommendedName>
    <alternativeName>
        <fullName evidence="7">Snapalysin</fullName>
    </alternativeName>
</protein>
<evidence type="ECO:0000256" key="5">
    <source>
        <dbReference type="ARBA" id="ARBA00022723"/>
    </source>
</evidence>
<dbReference type="EMBL" id="HE804045">
    <property type="protein sequence ID" value="CCH29687.1"/>
    <property type="molecule type" value="Genomic_DNA"/>
</dbReference>
<evidence type="ECO:0000256" key="4">
    <source>
        <dbReference type="ARBA" id="ARBA00019129"/>
    </source>
</evidence>
<dbReference type="GO" id="GO:0006508">
    <property type="term" value="P:proteolysis"/>
    <property type="evidence" value="ECO:0007669"/>
    <property type="project" value="InterPro"/>
</dbReference>
<dbReference type="InterPro" id="IPR000013">
    <property type="entry name" value="Peptidase_M7"/>
</dbReference>
<keyword evidence="5" id="KW-0479">Metal-binding</keyword>
<dbReference type="Proteomes" id="UP000006281">
    <property type="component" value="Chromosome"/>
</dbReference>
<reference evidence="9 10" key="1">
    <citation type="journal article" date="2012" name="BMC Genomics">
        <title>Complete genome sequence of Saccharothrix espanaensis DSM 44229T and comparison to the other completely sequenced Pseudonocardiaceae.</title>
        <authorList>
            <person name="Strobel T."/>
            <person name="Al-Dilaimi A."/>
            <person name="Blom J."/>
            <person name="Gessner A."/>
            <person name="Kalinowski J."/>
            <person name="Luzhetska M."/>
            <person name="Puhler A."/>
            <person name="Szczepanowski R."/>
            <person name="Bechthold A."/>
            <person name="Ruckert C."/>
        </authorList>
    </citation>
    <scope>NUCLEOTIDE SEQUENCE [LARGE SCALE GENOMIC DNA]</scope>
    <source>
        <strain evidence="10">ATCC 51144 / DSM 44229 / JCM 9112 / NBRC 15066 / NRRL 15764</strain>
    </source>
</reference>
<evidence type="ECO:0000256" key="6">
    <source>
        <dbReference type="ARBA" id="ARBA00023049"/>
    </source>
</evidence>
<keyword evidence="10" id="KW-1185">Reference proteome</keyword>
<dbReference type="AlphaFoldDB" id="K0JW55"/>
<feature type="chain" id="PRO_5039394350" description="Extracellular small neutral protease" evidence="8">
    <location>
        <begin position="21"/>
        <end position="187"/>
    </location>
</feature>
<dbReference type="GO" id="GO:0005576">
    <property type="term" value="C:extracellular region"/>
    <property type="evidence" value="ECO:0007669"/>
    <property type="project" value="InterPro"/>
</dbReference>
<evidence type="ECO:0000256" key="7">
    <source>
        <dbReference type="ARBA" id="ARBA00029927"/>
    </source>
</evidence>
<keyword evidence="8" id="KW-0732">Signal</keyword>
<dbReference type="GO" id="GO:0008270">
    <property type="term" value="F:zinc ion binding"/>
    <property type="evidence" value="ECO:0007669"/>
    <property type="project" value="InterPro"/>
</dbReference>
<dbReference type="PATRIC" id="fig|1179773.3.peg.2369"/>
<dbReference type="eggNOG" id="COG5640">
    <property type="taxonomic scope" value="Bacteria"/>
</dbReference>
<keyword evidence="6" id="KW-0645">Protease</keyword>
<comment type="similarity">
    <text evidence="2">Belongs to the peptidase M7 family.</text>
</comment>
<dbReference type="Gene3D" id="3.40.390.10">
    <property type="entry name" value="Collagenase (Catalytic Domain)"/>
    <property type="match status" value="1"/>
</dbReference>
<evidence type="ECO:0000256" key="8">
    <source>
        <dbReference type="SAM" id="SignalP"/>
    </source>
</evidence>
<dbReference type="HOGENOM" id="CLU_124996_0_0_11"/>
<proteinExistence type="inferred from homology"/>
<comment type="catalytic activity">
    <reaction evidence="1">
        <text>Hydrolyzes proteins with a preference for Tyr or Phe in the P1' position. Has no action on amino-acid p-nitroanilides.</text>
        <dbReference type="EC" id="3.4.24.77"/>
    </reaction>
</comment>
<evidence type="ECO:0000256" key="3">
    <source>
        <dbReference type="ARBA" id="ARBA00012325"/>
    </source>
</evidence>
<keyword evidence="6" id="KW-0482">Metalloprotease</keyword>
<gene>
    <name evidence="9" type="ordered locus">BN6_23690</name>
</gene>
<name>K0JW55_SACES</name>